<gene>
    <name evidence="6" type="ORF">ACFOVU_09380</name>
</gene>
<keyword evidence="2 6" id="KW-0378">Hydrolase</keyword>
<dbReference type="InterPro" id="IPR050266">
    <property type="entry name" value="AB_hydrolase_sf"/>
</dbReference>
<evidence type="ECO:0000256" key="2">
    <source>
        <dbReference type="ARBA" id="ARBA00022801"/>
    </source>
</evidence>
<comment type="caution">
    <text evidence="6">The sequence shown here is derived from an EMBL/GenBank/DDBJ whole genome shotgun (WGS) entry which is preliminary data.</text>
</comment>
<proteinExistence type="inferred from homology"/>
<sequence length="316" mass="32167">MTRNRFGRSAAIVLSCAVAGAGLAGCSAEEFGEAAGQAAEDIGESAGEAAEGVGEAAGGAAEELVTGTRTVTAGDHEVNVSCSGDLAGDRPTILLLHGGGDDLTTMADFQEALSADGRVCSYDRLGAGGSDQPDGPQDYGDIGTTLTAVLDHVAGDGPVVLAGHSMGGLIAARYAPDHQDRVAGLVLLDATSPTAVADLESRIPEDATGPAGELRAQTLAIYGGENPEQLVFTDGEVRSAGDIPVQVIQHGQQYLAEVPEYGQGLEEDWTKGQEDWLNVSGNSELSTAENAGHYIHVDQPEAALEAVELVASQATG</sequence>
<feature type="chain" id="PRO_5045613162" evidence="4">
    <location>
        <begin position="25"/>
        <end position="316"/>
    </location>
</feature>
<keyword evidence="7" id="KW-1185">Reference proteome</keyword>
<dbReference type="PRINTS" id="PR00793">
    <property type="entry name" value="PROAMNOPTASE"/>
</dbReference>
<feature type="signal peptide" evidence="4">
    <location>
        <begin position="1"/>
        <end position="24"/>
    </location>
</feature>
<feature type="domain" description="AB hydrolase-1" evidence="5">
    <location>
        <begin position="91"/>
        <end position="198"/>
    </location>
</feature>
<dbReference type="PRINTS" id="PR00111">
    <property type="entry name" value="ABHYDROLASE"/>
</dbReference>
<dbReference type="PANTHER" id="PTHR43798:SF33">
    <property type="entry name" value="HYDROLASE, PUTATIVE (AFU_ORTHOLOGUE AFUA_2G14860)-RELATED"/>
    <property type="match status" value="1"/>
</dbReference>
<dbReference type="PANTHER" id="PTHR43798">
    <property type="entry name" value="MONOACYLGLYCEROL LIPASE"/>
    <property type="match status" value="1"/>
</dbReference>
<protein>
    <submittedName>
        <fullName evidence="6">Alpha/beta fold hydrolase</fullName>
    </submittedName>
</protein>
<organism evidence="6 7">
    <name type="scientific">Nocardiopsis sediminis</name>
    <dbReference type="NCBI Taxonomy" id="1778267"/>
    <lineage>
        <taxon>Bacteria</taxon>
        <taxon>Bacillati</taxon>
        <taxon>Actinomycetota</taxon>
        <taxon>Actinomycetes</taxon>
        <taxon>Streptosporangiales</taxon>
        <taxon>Nocardiopsidaceae</taxon>
        <taxon>Nocardiopsis</taxon>
    </lineage>
</organism>
<dbReference type="RefSeq" id="WP_378531904.1">
    <property type="nucleotide sequence ID" value="NZ_JBHSBH010000007.1"/>
</dbReference>
<dbReference type="Proteomes" id="UP001595847">
    <property type="component" value="Unassembled WGS sequence"/>
</dbReference>
<feature type="region of interest" description="Disordered" evidence="3">
    <location>
        <begin position="37"/>
        <end position="59"/>
    </location>
</feature>
<dbReference type="EMBL" id="JBHSBH010000007">
    <property type="protein sequence ID" value="MFC3996124.1"/>
    <property type="molecule type" value="Genomic_DNA"/>
</dbReference>
<accession>A0ABV8FL79</accession>
<reference evidence="7" key="1">
    <citation type="journal article" date="2019" name="Int. J. Syst. Evol. Microbiol.">
        <title>The Global Catalogue of Microorganisms (GCM) 10K type strain sequencing project: providing services to taxonomists for standard genome sequencing and annotation.</title>
        <authorList>
            <consortium name="The Broad Institute Genomics Platform"/>
            <consortium name="The Broad Institute Genome Sequencing Center for Infectious Disease"/>
            <person name="Wu L."/>
            <person name="Ma J."/>
        </authorList>
    </citation>
    <scope>NUCLEOTIDE SEQUENCE [LARGE SCALE GENOMIC DNA]</scope>
    <source>
        <strain evidence="7">TBRC 1826</strain>
    </source>
</reference>
<keyword evidence="4" id="KW-0732">Signal</keyword>
<dbReference type="PROSITE" id="PS51257">
    <property type="entry name" value="PROKAR_LIPOPROTEIN"/>
    <property type="match status" value="1"/>
</dbReference>
<name>A0ABV8FL79_9ACTN</name>
<evidence type="ECO:0000256" key="1">
    <source>
        <dbReference type="ARBA" id="ARBA00010088"/>
    </source>
</evidence>
<dbReference type="Pfam" id="PF00561">
    <property type="entry name" value="Abhydrolase_1"/>
    <property type="match status" value="1"/>
</dbReference>
<comment type="similarity">
    <text evidence="1">Belongs to the peptidase S33 family.</text>
</comment>
<dbReference type="InterPro" id="IPR000073">
    <property type="entry name" value="AB_hydrolase_1"/>
</dbReference>
<evidence type="ECO:0000313" key="6">
    <source>
        <dbReference type="EMBL" id="MFC3996124.1"/>
    </source>
</evidence>
<evidence type="ECO:0000313" key="7">
    <source>
        <dbReference type="Proteomes" id="UP001595847"/>
    </source>
</evidence>
<dbReference type="Gene3D" id="3.40.50.1820">
    <property type="entry name" value="alpha/beta hydrolase"/>
    <property type="match status" value="1"/>
</dbReference>
<dbReference type="SUPFAM" id="SSF53474">
    <property type="entry name" value="alpha/beta-Hydrolases"/>
    <property type="match status" value="1"/>
</dbReference>
<evidence type="ECO:0000256" key="3">
    <source>
        <dbReference type="SAM" id="MobiDB-lite"/>
    </source>
</evidence>
<evidence type="ECO:0000259" key="5">
    <source>
        <dbReference type="Pfam" id="PF00561"/>
    </source>
</evidence>
<dbReference type="InterPro" id="IPR029058">
    <property type="entry name" value="AB_hydrolase_fold"/>
</dbReference>
<dbReference type="InterPro" id="IPR002410">
    <property type="entry name" value="Peptidase_S33"/>
</dbReference>
<evidence type="ECO:0000256" key="4">
    <source>
        <dbReference type="SAM" id="SignalP"/>
    </source>
</evidence>
<dbReference type="GO" id="GO:0016787">
    <property type="term" value="F:hydrolase activity"/>
    <property type="evidence" value="ECO:0007669"/>
    <property type="project" value="UniProtKB-KW"/>
</dbReference>